<dbReference type="HOGENOM" id="CLU_118656_1_0_1"/>
<dbReference type="EMBL" id="KN838578">
    <property type="protein sequence ID" value="KIK03569.1"/>
    <property type="molecule type" value="Genomic_DNA"/>
</dbReference>
<keyword evidence="2" id="KW-1185">Reference proteome</keyword>
<dbReference type="OrthoDB" id="2683861at2759"/>
<name>A0A0C9XPS8_9AGAR</name>
<feature type="non-terminal residue" evidence="1">
    <location>
        <position position="1"/>
    </location>
</feature>
<dbReference type="Proteomes" id="UP000054477">
    <property type="component" value="Unassembled WGS sequence"/>
</dbReference>
<gene>
    <name evidence="1" type="ORF">K443DRAFT_94801</name>
</gene>
<dbReference type="AlphaFoldDB" id="A0A0C9XPS8"/>
<accession>A0A0C9XPS8</accession>
<protein>
    <submittedName>
        <fullName evidence="1">Uncharacterized protein</fullName>
    </submittedName>
</protein>
<evidence type="ECO:0000313" key="1">
    <source>
        <dbReference type="EMBL" id="KIK03569.1"/>
    </source>
</evidence>
<reference evidence="2" key="2">
    <citation type="submission" date="2015-01" db="EMBL/GenBank/DDBJ databases">
        <title>Evolutionary Origins and Diversification of the Mycorrhizal Mutualists.</title>
        <authorList>
            <consortium name="DOE Joint Genome Institute"/>
            <consortium name="Mycorrhizal Genomics Consortium"/>
            <person name="Kohler A."/>
            <person name="Kuo A."/>
            <person name="Nagy L.G."/>
            <person name="Floudas D."/>
            <person name="Copeland A."/>
            <person name="Barry K.W."/>
            <person name="Cichocki N."/>
            <person name="Veneault-Fourrey C."/>
            <person name="LaButti K."/>
            <person name="Lindquist E.A."/>
            <person name="Lipzen A."/>
            <person name="Lundell T."/>
            <person name="Morin E."/>
            <person name="Murat C."/>
            <person name="Riley R."/>
            <person name="Ohm R."/>
            <person name="Sun H."/>
            <person name="Tunlid A."/>
            <person name="Henrissat B."/>
            <person name="Grigoriev I.V."/>
            <person name="Hibbett D.S."/>
            <person name="Martin F."/>
        </authorList>
    </citation>
    <scope>NUCLEOTIDE SEQUENCE [LARGE SCALE GENOMIC DNA]</scope>
    <source>
        <strain evidence="2">LaAM-08-1</strain>
    </source>
</reference>
<evidence type="ECO:0000313" key="2">
    <source>
        <dbReference type="Proteomes" id="UP000054477"/>
    </source>
</evidence>
<reference evidence="1 2" key="1">
    <citation type="submission" date="2014-04" db="EMBL/GenBank/DDBJ databases">
        <authorList>
            <consortium name="DOE Joint Genome Institute"/>
            <person name="Kuo A."/>
            <person name="Kohler A."/>
            <person name="Nagy L.G."/>
            <person name="Floudas D."/>
            <person name="Copeland A."/>
            <person name="Barry K.W."/>
            <person name="Cichocki N."/>
            <person name="Veneault-Fourrey C."/>
            <person name="LaButti K."/>
            <person name="Lindquist E.A."/>
            <person name="Lipzen A."/>
            <person name="Lundell T."/>
            <person name="Morin E."/>
            <person name="Murat C."/>
            <person name="Sun H."/>
            <person name="Tunlid A."/>
            <person name="Henrissat B."/>
            <person name="Grigoriev I.V."/>
            <person name="Hibbett D.S."/>
            <person name="Martin F."/>
            <person name="Nordberg H.P."/>
            <person name="Cantor M.N."/>
            <person name="Hua S.X."/>
        </authorList>
    </citation>
    <scope>NUCLEOTIDE SEQUENCE [LARGE SCALE GENOMIC DNA]</scope>
    <source>
        <strain evidence="1 2">LaAM-08-1</strain>
    </source>
</reference>
<organism evidence="1 2">
    <name type="scientific">Laccaria amethystina LaAM-08-1</name>
    <dbReference type="NCBI Taxonomy" id="1095629"/>
    <lineage>
        <taxon>Eukaryota</taxon>
        <taxon>Fungi</taxon>
        <taxon>Dikarya</taxon>
        <taxon>Basidiomycota</taxon>
        <taxon>Agaricomycotina</taxon>
        <taxon>Agaricomycetes</taxon>
        <taxon>Agaricomycetidae</taxon>
        <taxon>Agaricales</taxon>
        <taxon>Agaricineae</taxon>
        <taxon>Hydnangiaceae</taxon>
        <taxon>Laccaria</taxon>
    </lineage>
</organism>
<sequence length="103" mass="11469">RKSAPPIKDLASFEAGWWNWWKGLQPIWRSVVEVEGPLTATHREVTDGEGGWAGIDRHGQNAFLTVLSCLVWWGTALNGCQGESESWTAAVADVHWVLTNLVR</sequence>
<proteinExistence type="predicted"/>